<evidence type="ECO:0000256" key="10">
    <source>
        <dbReference type="PROSITE-ProRule" id="PRU10141"/>
    </source>
</evidence>
<evidence type="ECO:0000313" key="15">
    <source>
        <dbReference type="EnsemblMetazoa" id="HelroP169582"/>
    </source>
</evidence>
<reference evidence="15" key="3">
    <citation type="submission" date="2015-06" db="UniProtKB">
        <authorList>
            <consortium name="EnsemblMetazoa"/>
        </authorList>
    </citation>
    <scope>IDENTIFICATION</scope>
</reference>
<dbReference type="Gene3D" id="1.10.510.10">
    <property type="entry name" value="Transferase(Phosphotransferase) domain 1"/>
    <property type="match status" value="1"/>
</dbReference>
<keyword evidence="7 11" id="KW-0175">Coiled coil</keyword>
<dbReference type="InParanoid" id="T1F248"/>
<dbReference type="RefSeq" id="XP_009013673.1">
    <property type="nucleotide sequence ID" value="XM_009015425.1"/>
</dbReference>
<evidence type="ECO:0000313" key="14">
    <source>
        <dbReference type="EMBL" id="ESO07884.1"/>
    </source>
</evidence>
<evidence type="ECO:0000256" key="6">
    <source>
        <dbReference type="ARBA" id="ARBA00022840"/>
    </source>
</evidence>
<comment type="catalytic activity">
    <reaction evidence="8">
        <text>L-threonyl-[protein] + ATP = O-phospho-L-threonyl-[protein] + ADP + H(+)</text>
        <dbReference type="Rhea" id="RHEA:46608"/>
        <dbReference type="Rhea" id="RHEA-COMP:11060"/>
        <dbReference type="Rhea" id="RHEA-COMP:11605"/>
        <dbReference type="ChEBI" id="CHEBI:15378"/>
        <dbReference type="ChEBI" id="CHEBI:30013"/>
        <dbReference type="ChEBI" id="CHEBI:30616"/>
        <dbReference type="ChEBI" id="CHEBI:61977"/>
        <dbReference type="ChEBI" id="CHEBI:456216"/>
        <dbReference type="EC" id="2.7.11.1"/>
    </reaction>
</comment>
<evidence type="ECO:0000256" key="7">
    <source>
        <dbReference type="ARBA" id="ARBA00023054"/>
    </source>
</evidence>
<dbReference type="Pfam" id="PF00069">
    <property type="entry name" value="Pkinase"/>
    <property type="match status" value="1"/>
</dbReference>
<dbReference type="Proteomes" id="UP000015101">
    <property type="component" value="Unassembled WGS sequence"/>
</dbReference>
<dbReference type="GeneID" id="20202898"/>
<dbReference type="OrthoDB" id="10016527at2759"/>
<dbReference type="GO" id="GO:0046330">
    <property type="term" value="P:positive regulation of JNK cascade"/>
    <property type="evidence" value="ECO:0000318"/>
    <property type="project" value="GO_Central"/>
</dbReference>
<organism evidence="15 16">
    <name type="scientific">Helobdella robusta</name>
    <name type="common">Californian leech</name>
    <dbReference type="NCBI Taxonomy" id="6412"/>
    <lineage>
        <taxon>Eukaryota</taxon>
        <taxon>Metazoa</taxon>
        <taxon>Spiralia</taxon>
        <taxon>Lophotrochozoa</taxon>
        <taxon>Annelida</taxon>
        <taxon>Clitellata</taxon>
        <taxon>Hirudinea</taxon>
        <taxon>Rhynchobdellida</taxon>
        <taxon>Glossiphoniidae</taxon>
        <taxon>Helobdella</taxon>
    </lineage>
</organism>
<proteinExistence type="predicted"/>
<gene>
    <name evidence="15" type="primary">20202898</name>
    <name evidence="14" type="ORF">HELRODRAFT_169582</name>
</gene>
<dbReference type="PROSITE" id="PS00108">
    <property type="entry name" value="PROTEIN_KINASE_ST"/>
    <property type="match status" value="1"/>
</dbReference>
<reference evidence="14 16" key="2">
    <citation type="journal article" date="2013" name="Nature">
        <title>Insights into bilaterian evolution from three spiralian genomes.</title>
        <authorList>
            <person name="Simakov O."/>
            <person name="Marletaz F."/>
            <person name="Cho S.J."/>
            <person name="Edsinger-Gonzales E."/>
            <person name="Havlak P."/>
            <person name="Hellsten U."/>
            <person name="Kuo D.H."/>
            <person name="Larsson T."/>
            <person name="Lv J."/>
            <person name="Arendt D."/>
            <person name="Savage R."/>
            <person name="Osoegawa K."/>
            <person name="de Jong P."/>
            <person name="Grimwood J."/>
            <person name="Chapman J.A."/>
            <person name="Shapiro H."/>
            <person name="Aerts A."/>
            <person name="Otillar R.P."/>
            <person name="Terry A.Y."/>
            <person name="Boore J.L."/>
            <person name="Grigoriev I.V."/>
            <person name="Lindberg D.R."/>
            <person name="Seaver E.C."/>
            <person name="Weisblat D.A."/>
            <person name="Putnam N.H."/>
            <person name="Rokhsar D.S."/>
        </authorList>
    </citation>
    <scope>NUCLEOTIDE SEQUENCE</scope>
</reference>
<feature type="binding site" evidence="10">
    <location>
        <position position="61"/>
    </location>
    <ligand>
        <name>ATP</name>
        <dbReference type="ChEBI" id="CHEBI:30616"/>
    </ligand>
</feature>
<dbReference type="HOGENOM" id="CLU_000288_2_2_1"/>
<dbReference type="OMA" id="PSVCTRM"/>
<dbReference type="PROSITE" id="PS00107">
    <property type="entry name" value="PROTEIN_KINASE_ATP"/>
    <property type="match status" value="1"/>
</dbReference>
<dbReference type="PANTHER" id="PTHR47167:SF4">
    <property type="entry name" value="SERINE_THREONINE-PROTEIN KINASE TAO"/>
    <property type="match status" value="1"/>
</dbReference>
<evidence type="ECO:0000256" key="2">
    <source>
        <dbReference type="ARBA" id="ARBA00022527"/>
    </source>
</evidence>
<dbReference type="PANTHER" id="PTHR47167">
    <property type="entry name" value="SERINE/THREONINE-PROTEIN KINASE TAO1-LIKE PROTEIN"/>
    <property type="match status" value="1"/>
</dbReference>
<evidence type="ECO:0000256" key="5">
    <source>
        <dbReference type="ARBA" id="ARBA00022777"/>
    </source>
</evidence>
<dbReference type="GO" id="GO:0005524">
    <property type="term" value="F:ATP binding"/>
    <property type="evidence" value="ECO:0007669"/>
    <property type="project" value="UniProtKB-UniRule"/>
</dbReference>
<evidence type="ECO:0000256" key="12">
    <source>
        <dbReference type="SAM" id="MobiDB-lite"/>
    </source>
</evidence>
<keyword evidence="4 10" id="KW-0547">Nucleotide-binding</keyword>
<dbReference type="GO" id="GO:0005737">
    <property type="term" value="C:cytoplasm"/>
    <property type="evidence" value="ECO:0000318"/>
    <property type="project" value="GO_Central"/>
</dbReference>
<dbReference type="PROSITE" id="PS50011">
    <property type="entry name" value="PROTEIN_KINASE_DOM"/>
    <property type="match status" value="1"/>
</dbReference>
<dbReference type="CTD" id="20202898"/>
<evidence type="ECO:0000256" key="4">
    <source>
        <dbReference type="ARBA" id="ARBA00022741"/>
    </source>
</evidence>
<dbReference type="InterPro" id="IPR000719">
    <property type="entry name" value="Prot_kinase_dom"/>
</dbReference>
<dbReference type="EMBL" id="KB096134">
    <property type="protein sequence ID" value="ESO07884.1"/>
    <property type="molecule type" value="Genomic_DNA"/>
</dbReference>
<dbReference type="EMBL" id="AMQM01003316">
    <property type="status" value="NOT_ANNOTATED_CDS"/>
    <property type="molecule type" value="Genomic_DNA"/>
</dbReference>
<dbReference type="SUPFAM" id="SSF56112">
    <property type="entry name" value="Protein kinase-like (PK-like)"/>
    <property type="match status" value="1"/>
</dbReference>
<keyword evidence="16" id="KW-1185">Reference proteome</keyword>
<dbReference type="InterPro" id="IPR051234">
    <property type="entry name" value="TAO_STE20_kinase"/>
</dbReference>
<dbReference type="KEGG" id="hro:HELRODRAFT_169582"/>
<keyword evidence="2" id="KW-0723">Serine/threonine-protein kinase</keyword>
<reference evidence="16" key="1">
    <citation type="submission" date="2012-12" db="EMBL/GenBank/DDBJ databases">
        <authorList>
            <person name="Hellsten U."/>
            <person name="Grimwood J."/>
            <person name="Chapman J.A."/>
            <person name="Shapiro H."/>
            <person name="Aerts A."/>
            <person name="Otillar R.P."/>
            <person name="Terry A.Y."/>
            <person name="Boore J.L."/>
            <person name="Simakov O."/>
            <person name="Marletaz F."/>
            <person name="Cho S.-J."/>
            <person name="Edsinger-Gonzales E."/>
            <person name="Havlak P."/>
            <person name="Kuo D.-H."/>
            <person name="Larsson T."/>
            <person name="Lv J."/>
            <person name="Arendt D."/>
            <person name="Savage R."/>
            <person name="Osoegawa K."/>
            <person name="de Jong P."/>
            <person name="Lindberg D.R."/>
            <person name="Seaver E.C."/>
            <person name="Weisblat D.A."/>
            <person name="Putnam N.H."/>
            <person name="Grigoriev I.V."/>
            <person name="Rokhsar D.S."/>
        </authorList>
    </citation>
    <scope>NUCLEOTIDE SEQUENCE</scope>
</reference>
<protein>
    <recommendedName>
        <fullName evidence="1">non-specific serine/threonine protein kinase</fullName>
        <ecNumber evidence="1">2.7.11.1</ecNumber>
    </recommendedName>
</protein>
<keyword evidence="5" id="KW-0418">Kinase</keyword>
<dbReference type="STRING" id="6412.T1F248"/>
<dbReference type="GO" id="GO:0032874">
    <property type="term" value="P:positive regulation of stress-activated MAPK cascade"/>
    <property type="evidence" value="ECO:0000318"/>
    <property type="project" value="GO_Central"/>
</dbReference>
<evidence type="ECO:0000313" key="16">
    <source>
        <dbReference type="Proteomes" id="UP000015101"/>
    </source>
</evidence>
<evidence type="ECO:0000256" key="9">
    <source>
        <dbReference type="ARBA" id="ARBA00048679"/>
    </source>
</evidence>
<feature type="region of interest" description="Disordered" evidence="12">
    <location>
        <begin position="393"/>
        <end position="504"/>
    </location>
</feature>
<dbReference type="FunCoup" id="T1F248">
    <property type="interactions" value="355"/>
</dbReference>
<evidence type="ECO:0000256" key="1">
    <source>
        <dbReference type="ARBA" id="ARBA00012513"/>
    </source>
</evidence>
<keyword evidence="3" id="KW-0808">Transferase</keyword>
<dbReference type="InterPro" id="IPR008271">
    <property type="entry name" value="Ser/Thr_kinase_AS"/>
</dbReference>
<name>T1F248_HELRO</name>
<feature type="coiled-coil region" evidence="11">
    <location>
        <begin position="831"/>
        <end position="858"/>
    </location>
</feature>
<dbReference type="AlphaFoldDB" id="T1F248"/>
<dbReference type="EnsemblMetazoa" id="HelroT169582">
    <property type="protein sequence ID" value="HelroP169582"/>
    <property type="gene ID" value="HelroG169582"/>
</dbReference>
<dbReference type="InterPro" id="IPR017441">
    <property type="entry name" value="Protein_kinase_ATP_BS"/>
</dbReference>
<dbReference type="EC" id="2.7.11.1" evidence="1"/>
<dbReference type="eggNOG" id="KOG0577">
    <property type="taxonomic scope" value="Eukaryota"/>
</dbReference>
<accession>T1F248</accession>
<evidence type="ECO:0000256" key="3">
    <source>
        <dbReference type="ARBA" id="ARBA00022679"/>
    </source>
</evidence>
<evidence type="ECO:0000256" key="11">
    <source>
        <dbReference type="SAM" id="Coils"/>
    </source>
</evidence>
<dbReference type="GO" id="GO:0004674">
    <property type="term" value="F:protein serine/threonine kinase activity"/>
    <property type="evidence" value="ECO:0000318"/>
    <property type="project" value="GO_Central"/>
</dbReference>
<evidence type="ECO:0000256" key="8">
    <source>
        <dbReference type="ARBA" id="ARBA00047899"/>
    </source>
</evidence>
<sequence>MFSTHRNGTPKSPNFIKNSDVFSSEDPDKIFTDLLEIGHGSFGAVYYAKHAIKNEVVAIKKMCFQGNKSGEKWQDIIKEVQFLQSLKHENCVAYKGCYIKDNTVWLSMEYCLGSASNLIEVHKKSLCEVEVASICDGALKGLCYLHGRGCIHRDVKAGNILLTDNGTIKLADFGSASIVSPANSFVGTPYWMAPEVILAMDDGQYDGKVDVWSLGITCIELETRIIILEIGLFFPEIIYERILLCNALLQHENNCTAYLQNHKDIGPFICTSTEEKPPLFNMNAMSALYHIAQNDPPVLRSTANRQFSEEFQAFVDVCLVKNPEKRPNASQCLELPFMKMPRPPDILSILVDRTKEAVLIYLFKFWIGIKFTRRILKIPEIAEETEIATATKEAACKTNSTEEISAGEESIEDGHSNKSDSLTSRESQESILTGGSNPHLASNSNKTTPASTPSSSPSKKSTKQQQQPQHEQQSTMIDRPPTISLAMGGLSKTSSSSSDAPNNFSTIRTTSIVTQQHRQQLENKQSIELDELKQRNEKEFELRRTQYSKELELDLQRQKVTKVLEVKKRKYIIHMHEQEVKQMQQMSLPASSPNRDAVVKDKKDTFKQQQQKNEQTLLQQQREFLALEMRRFYRRKLLQFHLFEQELFREHTGKRLTQMEFLHEMMLRQDEDVRDLQIRHFENLQKLKQDLMEQQHQEELKNQDEYTVRAERELKLRHSTESRQMPKNLRTREQEIRKQYRDVVRVQTKQYKLLKEQIIYKTPKNEQKEVLMKLKDDRMRRLAMLSEQYQQSINEYAQHQNVRMDSTQSAEETELRKRLIEEADLLKACQNKIMTQSQNQAKRERSELEERVSERRAKLVHEADEELAVFDSNRSRQMTDLLNRQAREVEQFDEKSGEEGLEAANEPEVIKEDDYTDGSRGSTLSLAAAAAAVSPMSLLRMKSKP</sequence>
<dbReference type="SMART" id="SM00220">
    <property type="entry name" value="S_TKc"/>
    <property type="match status" value="1"/>
</dbReference>
<dbReference type="InterPro" id="IPR011009">
    <property type="entry name" value="Kinase-like_dom_sf"/>
</dbReference>
<comment type="catalytic activity">
    <reaction evidence="9">
        <text>L-seryl-[protein] + ATP = O-phospho-L-seryl-[protein] + ADP + H(+)</text>
        <dbReference type="Rhea" id="RHEA:17989"/>
        <dbReference type="Rhea" id="RHEA-COMP:9863"/>
        <dbReference type="Rhea" id="RHEA-COMP:11604"/>
        <dbReference type="ChEBI" id="CHEBI:15378"/>
        <dbReference type="ChEBI" id="CHEBI:29999"/>
        <dbReference type="ChEBI" id="CHEBI:30616"/>
        <dbReference type="ChEBI" id="CHEBI:83421"/>
        <dbReference type="ChEBI" id="CHEBI:456216"/>
        <dbReference type="EC" id="2.7.11.1"/>
    </reaction>
</comment>
<dbReference type="Gene3D" id="3.30.200.20">
    <property type="entry name" value="Phosphorylase Kinase, domain 1"/>
    <property type="match status" value="1"/>
</dbReference>
<feature type="compositionally biased region" description="Polar residues" evidence="12">
    <location>
        <begin position="419"/>
        <end position="440"/>
    </location>
</feature>
<feature type="compositionally biased region" description="Low complexity" evidence="12">
    <location>
        <begin position="441"/>
        <end position="468"/>
    </location>
</feature>
<keyword evidence="6 10" id="KW-0067">ATP-binding</keyword>
<feature type="domain" description="Protein kinase" evidence="13">
    <location>
        <begin position="31"/>
        <end position="338"/>
    </location>
</feature>
<evidence type="ECO:0000259" key="13">
    <source>
        <dbReference type="PROSITE" id="PS50011"/>
    </source>
</evidence>